<accession>A0ABV6P3J1</accession>
<evidence type="ECO:0000313" key="3">
    <source>
        <dbReference type="Proteomes" id="UP001589894"/>
    </source>
</evidence>
<keyword evidence="3" id="KW-1185">Reference proteome</keyword>
<comment type="caution">
    <text evidence="2">The sequence shown here is derived from an EMBL/GenBank/DDBJ whole genome shotgun (WGS) entry which is preliminary data.</text>
</comment>
<dbReference type="PANTHER" id="PTHR43245">
    <property type="entry name" value="BIFUNCTIONAL POLYMYXIN RESISTANCE PROTEIN ARNA"/>
    <property type="match status" value="1"/>
</dbReference>
<dbReference type="Gene3D" id="3.40.50.720">
    <property type="entry name" value="NAD(P)-binding Rossmann-like Domain"/>
    <property type="match status" value="1"/>
</dbReference>
<dbReference type="Pfam" id="PF01370">
    <property type="entry name" value="Epimerase"/>
    <property type="match status" value="1"/>
</dbReference>
<dbReference type="PANTHER" id="PTHR43245:SF13">
    <property type="entry name" value="UDP-D-APIOSE_UDP-D-XYLOSE SYNTHASE 2"/>
    <property type="match status" value="1"/>
</dbReference>
<dbReference type="InterPro" id="IPR001509">
    <property type="entry name" value="Epimerase_deHydtase"/>
</dbReference>
<protein>
    <submittedName>
        <fullName evidence="2">NAD-dependent epimerase/dehydratase family protein</fullName>
    </submittedName>
</protein>
<feature type="domain" description="NAD-dependent epimerase/dehydratase" evidence="1">
    <location>
        <begin position="5"/>
        <end position="201"/>
    </location>
</feature>
<sequence length="310" mass="33217">MSRSILVIGGTRFLGRAIVDAALAAGHRLTLFNRGLTNPDLYPTVETIRGDRDKDLSALADRTWDAVIDVAAYQPSSVRSTVSALAGRVGRYVLVSTISVYADHDTTAGQLEEAATLELTEHTDPADLYGAGKAACERVVLDAFGDRAFLPRPGLIVGPNDPTDRFTYWPRRLARPGRVLVPGDPADPVQYVDVRDLAAFVVGGDDLSGAYNVTGPSMTMGELLRACGGGDLVWVPTEWLLAAGVDPWMGVPLWVAAPGWAAANRVDVSRALRAGLTLRPLADTVRDATTTAEPMFTADQERHLFAAYLS</sequence>
<dbReference type="InterPro" id="IPR036291">
    <property type="entry name" value="NAD(P)-bd_dom_sf"/>
</dbReference>
<organism evidence="2 3">
    <name type="scientific">Plantactinospora siamensis</name>
    <dbReference type="NCBI Taxonomy" id="555372"/>
    <lineage>
        <taxon>Bacteria</taxon>
        <taxon>Bacillati</taxon>
        <taxon>Actinomycetota</taxon>
        <taxon>Actinomycetes</taxon>
        <taxon>Micromonosporales</taxon>
        <taxon>Micromonosporaceae</taxon>
        <taxon>Plantactinospora</taxon>
    </lineage>
</organism>
<dbReference type="RefSeq" id="WP_377341828.1">
    <property type="nucleotide sequence ID" value="NZ_JBHLUE010000017.1"/>
</dbReference>
<gene>
    <name evidence="2" type="ORF">ACFFHU_22230</name>
</gene>
<dbReference type="InterPro" id="IPR050177">
    <property type="entry name" value="Lipid_A_modif_metabolic_enz"/>
</dbReference>
<evidence type="ECO:0000313" key="2">
    <source>
        <dbReference type="EMBL" id="MFC0566843.1"/>
    </source>
</evidence>
<evidence type="ECO:0000259" key="1">
    <source>
        <dbReference type="Pfam" id="PF01370"/>
    </source>
</evidence>
<name>A0ABV6P3J1_9ACTN</name>
<dbReference type="Proteomes" id="UP001589894">
    <property type="component" value="Unassembled WGS sequence"/>
</dbReference>
<dbReference type="SUPFAM" id="SSF51735">
    <property type="entry name" value="NAD(P)-binding Rossmann-fold domains"/>
    <property type="match status" value="1"/>
</dbReference>
<dbReference type="EMBL" id="JBHLUE010000017">
    <property type="protein sequence ID" value="MFC0566843.1"/>
    <property type="molecule type" value="Genomic_DNA"/>
</dbReference>
<reference evidence="2 3" key="1">
    <citation type="submission" date="2024-09" db="EMBL/GenBank/DDBJ databases">
        <authorList>
            <person name="Sun Q."/>
            <person name="Mori K."/>
        </authorList>
    </citation>
    <scope>NUCLEOTIDE SEQUENCE [LARGE SCALE GENOMIC DNA]</scope>
    <source>
        <strain evidence="2 3">TBRC 2205</strain>
    </source>
</reference>
<proteinExistence type="predicted"/>